<protein>
    <submittedName>
        <fullName evidence="1">Uncharacterized protein</fullName>
    </submittedName>
</protein>
<comment type="caution">
    <text evidence="1">The sequence shown here is derived from an EMBL/GenBank/DDBJ whole genome shotgun (WGS) entry which is preliminary data.</text>
</comment>
<accession>A0A6L2KH71</accession>
<evidence type="ECO:0000313" key="1">
    <source>
        <dbReference type="EMBL" id="GEU48130.1"/>
    </source>
</evidence>
<name>A0A6L2KH71_TANCI</name>
<proteinExistence type="predicted"/>
<gene>
    <name evidence="1" type="ORF">Tci_020108</name>
</gene>
<organism evidence="1">
    <name type="scientific">Tanacetum cinerariifolium</name>
    <name type="common">Dalmatian daisy</name>
    <name type="synonym">Chrysanthemum cinerariifolium</name>
    <dbReference type="NCBI Taxonomy" id="118510"/>
    <lineage>
        <taxon>Eukaryota</taxon>
        <taxon>Viridiplantae</taxon>
        <taxon>Streptophyta</taxon>
        <taxon>Embryophyta</taxon>
        <taxon>Tracheophyta</taxon>
        <taxon>Spermatophyta</taxon>
        <taxon>Magnoliopsida</taxon>
        <taxon>eudicotyledons</taxon>
        <taxon>Gunneridae</taxon>
        <taxon>Pentapetalae</taxon>
        <taxon>asterids</taxon>
        <taxon>campanulids</taxon>
        <taxon>Asterales</taxon>
        <taxon>Asteraceae</taxon>
        <taxon>Asteroideae</taxon>
        <taxon>Anthemideae</taxon>
        <taxon>Anthemidinae</taxon>
        <taxon>Tanacetum</taxon>
    </lineage>
</organism>
<reference evidence="1" key="1">
    <citation type="journal article" date="2019" name="Sci. Rep.">
        <title>Draft genome of Tanacetum cinerariifolium, the natural source of mosquito coil.</title>
        <authorList>
            <person name="Yamashiro T."/>
            <person name="Shiraishi A."/>
            <person name="Satake H."/>
            <person name="Nakayama K."/>
        </authorList>
    </citation>
    <scope>NUCLEOTIDE SEQUENCE</scope>
</reference>
<dbReference type="EMBL" id="BKCJ010002375">
    <property type="protein sequence ID" value="GEU48130.1"/>
    <property type="molecule type" value="Genomic_DNA"/>
</dbReference>
<dbReference type="AlphaFoldDB" id="A0A6L2KH71"/>
<sequence>MKAHPKHIDWGKLTVTQEIMDGYVMPQYGKTNWMEDYSWIDIVLDDIYDTFYRDEEEKAKVAKASKDMKLSIMKEKFLAMVESENAIVKDYTKLVVTDEMVDYVLEKYENTWKCEDEISSVILEDLWLNYGKGSLEVDFPREIKAKEVDDHDDDNLDSLDLANRIKKLEEDFGRLLKAKKAKEAKKANDEMMMKIPLPPLQQDPELSLPLLPQDPKLPLSILPRDPELPLHPLLMHKLLPLLQEGTKNSYDRMCTCFVCS</sequence>